<dbReference type="SUPFAM" id="SSF53254">
    <property type="entry name" value="Phosphoglycerate mutase-like"/>
    <property type="match status" value="1"/>
</dbReference>
<name>A0A9P7V2X9_9AGAR</name>
<dbReference type="RefSeq" id="XP_043015728.1">
    <property type="nucleotide sequence ID" value="XM_043147023.1"/>
</dbReference>
<evidence type="ECO:0008006" key="5">
    <source>
        <dbReference type="Google" id="ProtNLM"/>
    </source>
</evidence>
<dbReference type="InterPro" id="IPR051710">
    <property type="entry name" value="Phosphatase_SH3-domain"/>
</dbReference>
<dbReference type="KEGG" id="more:E1B28_001121"/>
<dbReference type="Pfam" id="PF00300">
    <property type="entry name" value="His_Phos_1"/>
    <property type="match status" value="1"/>
</dbReference>
<dbReference type="EMBL" id="CM032181">
    <property type="protein sequence ID" value="KAG7099258.1"/>
    <property type="molecule type" value="Genomic_DNA"/>
</dbReference>
<comment type="caution">
    <text evidence="3">The sequence shown here is derived from an EMBL/GenBank/DDBJ whole genome shotgun (WGS) entry which is preliminary data.</text>
</comment>
<dbReference type="OrthoDB" id="414418at2759"/>
<organism evidence="3 4">
    <name type="scientific">Marasmius oreades</name>
    <name type="common">fairy-ring Marasmius</name>
    <dbReference type="NCBI Taxonomy" id="181124"/>
    <lineage>
        <taxon>Eukaryota</taxon>
        <taxon>Fungi</taxon>
        <taxon>Dikarya</taxon>
        <taxon>Basidiomycota</taxon>
        <taxon>Agaricomycotina</taxon>
        <taxon>Agaricomycetes</taxon>
        <taxon>Agaricomycetidae</taxon>
        <taxon>Agaricales</taxon>
        <taxon>Marasmiineae</taxon>
        <taxon>Marasmiaceae</taxon>
        <taxon>Marasmius</taxon>
    </lineage>
</organism>
<dbReference type="SMART" id="SM00855">
    <property type="entry name" value="PGAM"/>
    <property type="match status" value="1"/>
</dbReference>
<evidence type="ECO:0000313" key="3">
    <source>
        <dbReference type="EMBL" id="KAG7099258.1"/>
    </source>
</evidence>
<dbReference type="InterPro" id="IPR029033">
    <property type="entry name" value="His_PPase_superfam"/>
</dbReference>
<keyword evidence="2" id="KW-0472">Membrane</keyword>
<accession>A0A9P7V2X9</accession>
<dbReference type="AlphaFoldDB" id="A0A9P7V2X9"/>
<sequence length="291" mass="32443">MSTEKCLFEIPAFVFFIMIETIYIARHGFRSNWVTNNWNNATGLPRDPPLAAYGVTQAEELATYFLSLPEDKRPTAIFSSPYYRCLQTSKPVSDALGLPIYVEHGISEWYSPVAPNSGLHPRPSSAATLTRHFPSIDPSSWSSIFFPTRKGEDVPELHQRVAHFLTDFVPEVEKIKPEHKRILLVSHAATIIVLARVLLRDKELPLRVGTCSLTEVHRKRGSEQVIGGWEYGKLAEAGFLTGGVQRDWGMEDIVMENGKVVEDRGVPGTEHESDEPVGSQLHSPPPIASSL</sequence>
<dbReference type="CDD" id="cd07067">
    <property type="entry name" value="HP_PGM_like"/>
    <property type="match status" value="1"/>
</dbReference>
<evidence type="ECO:0000313" key="4">
    <source>
        <dbReference type="Proteomes" id="UP001049176"/>
    </source>
</evidence>
<keyword evidence="2" id="KW-0812">Transmembrane</keyword>
<feature type="compositionally biased region" description="Basic and acidic residues" evidence="1">
    <location>
        <begin position="262"/>
        <end position="271"/>
    </location>
</feature>
<dbReference type="InterPro" id="IPR013078">
    <property type="entry name" value="His_Pase_superF_clade-1"/>
</dbReference>
<keyword evidence="2" id="KW-1133">Transmembrane helix</keyword>
<dbReference type="Proteomes" id="UP001049176">
    <property type="component" value="Chromosome 1"/>
</dbReference>
<feature type="region of interest" description="Disordered" evidence="1">
    <location>
        <begin position="262"/>
        <end position="291"/>
    </location>
</feature>
<keyword evidence="4" id="KW-1185">Reference proteome</keyword>
<feature type="transmembrane region" description="Helical" evidence="2">
    <location>
        <begin position="6"/>
        <end position="25"/>
    </location>
</feature>
<reference evidence="3" key="1">
    <citation type="journal article" date="2021" name="Genome Biol. Evol.">
        <title>The assembled and annotated genome of the fairy-ring fungus Marasmius oreades.</title>
        <authorList>
            <person name="Hiltunen M."/>
            <person name="Ament-Velasquez S.L."/>
            <person name="Johannesson H."/>
        </authorList>
    </citation>
    <scope>NUCLEOTIDE SEQUENCE</scope>
    <source>
        <strain evidence="3">03SP1</strain>
    </source>
</reference>
<evidence type="ECO:0000256" key="1">
    <source>
        <dbReference type="SAM" id="MobiDB-lite"/>
    </source>
</evidence>
<dbReference type="GeneID" id="66070197"/>
<dbReference type="PANTHER" id="PTHR16469:SF51">
    <property type="entry name" value="TRANSCRIPTION FACTOR TAU 55 KDA SUBUNIT"/>
    <property type="match status" value="1"/>
</dbReference>
<dbReference type="PANTHER" id="PTHR16469">
    <property type="entry name" value="UBIQUITIN-ASSOCIATED AND SH3 DOMAIN-CONTAINING BA-RELATED"/>
    <property type="match status" value="1"/>
</dbReference>
<dbReference type="Gene3D" id="3.40.50.1240">
    <property type="entry name" value="Phosphoglycerate mutase-like"/>
    <property type="match status" value="1"/>
</dbReference>
<evidence type="ECO:0000256" key="2">
    <source>
        <dbReference type="SAM" id="Phobius"/>
    </source>
</evidence>
<proteinExistence type="predicted"/>
<protein>
    <recommendedName>
        <fullName evidence="5">Phosphoglycerate mutase-like protein</fullName>
    </recommendedName>
</protein>
<gene>
    <name evidence="3" type="ORF">E1B28_001121</name>
</gene>